<sequence>MVAGKPFERWRVAGTRRRGLTVRLIGGIIPIVTLSARQNAGRLRQRQEWQFFATTFRARPGLAGLWWGIVVLRGVLPAGFAVAMGVLIGAIDDGAPLVAPLALTGVIFLGMQVLGPIHMALSRNMGDQTAAWLYDRLTDYCLEPAGLGHLENPGLAADQAAARDFDLGQSAPPLRLSMGFIADGIVSFVSGVACALVLFGYVWWAPPILAGCWLATHWLLRESGIWRDRNTDEVRRAQQDAEYHYRLAVDPAPAKEIRLFGLADWVLNRFVLRRRRLHELQFEATRLRERSVLLSLAVVLTGNLAVFGAIGRDLVGGGLALGAAVTFTQAAIGAVAIAFGGLNWSLDSAAAPVAAVLRLREPMATAGALPAPSGPSCPSGPTGSSGRPGSAGPLTAQTGSGAGELRLRGVTFGYPGTGTTVLRSLDLTVPAGSSVAIVGRNGAGKTTLAKLICRLYDPDEGSIEFDGVDIRRFEVEAWRAHISAVFQDYIRFEWPLRDNVAPTGAPDDMVLAALEAAGAHGLADLDTVLAKGYPGGIDLSGGQWQRVALARTLVAVRGGAGVVLLDEPTAQLDARGELEIFSRVLAETRGRTTVLISHRFSTVRMADLICVVEDGAVVEAGSHDQLMRANGRYRTMFDLQAQRFDEPQEVGGDVLA</sequence>
<dbReference type="CDD" id="cd03228">
    <property type="entry name" value="ABCC_MRP_Like"/>
    <property type="match status" value="1"/>
</dbReference>
<reference evidence="10 11" key="1">
    <citation type="submission" date="2021-01" db="EMBL/GenBank/DDBJ databases">
        <title>Whole genome shotgun sequence of Verrucosispora andamanensis NBRC 109075.</title>
        <authorList>
            <person name="Komaki H."/>
            <person name="Tamura T."/>
        </authorList>
    </citation>
    <scope>NUCLEOTIDE SEQUENCE [LARGE SCALE GENOMIC DNA]</scope>
    <source>
        <strain evidence="10 11">NBRC 109075</strain>
    </source>
</reference>
<accession>A0ABQ4HTI0</accession>
<feature type="transmembrane region" description="Helical" evidence="8">
    <location>
        <begin position="65"/>
        <end position="91"/>
    </location>
</feature>
<evidence type="ECO:0000259" key="9">
    <source>
        <dbReference type="PROSITE" id="PS50893"/>
    </source>
</evidence>
<feature type="compositionally biased region" description="Low complexity" evidence="7">
    <location>
        <begin position="367"/>
        <end position="393"/>
    </location>
</feature>
<evidence type="ECO:0000313" key="10">
    <source>
        <dbReference type="EMBL" id="GIJ08964.1"/>
    </source>
</evidence>
<dbReference type="PROSITE" id="PS50893">
    <property type="entry name" value="ABC_TRANSPORTER_2"/>
    <property type="match status" value="1"/>
</dbReference>
<feature type="transmembrane region" description="Helical" evidence="8">
    <location>
        <begin position="20"/>
        <end position="36"/>
    </location>
</feature>
<keyword evidence="11" id="KW-1185">Reference proteome</keyword>
<dbReference type="SUPFAM" id="SSF90123">
    <property type="entry name" value="ABC transporter transmembrane region"/>
    <property type="match status" value="1"/>
</dbReference>
<evidence type="ECO:0000256" key="1">
    <source>
        <dbReference type="ARBA" id="ARBA00004651"/>
    </source>
</evidence>
<feature type="transmembrane region" description="Helical" evidence="8">
    <location>
        <begin position="317"/>
        <end position="339"/>
    </location>
</feature>
<dbReference type="PANTHER" id="PTHR24221">
    <property type="entry name" value="ATP-BINDING CASSETTE SUB-FAMILY B"/>
    <property type="match status" value="1"/>
</dbReference>
<keyword evidence="4" id="KW-0067">ATP-binding</keyword>
<keyword evidence="3" id="KW-0547">Nucleotide-binding</keyword>
<dbReference type="InterPro" id="IPR003593">
    <property type="entry name" value="AAA+_ATPase"/>
</dbReference>
<comment type="caution">
    <text evidence="10">The sequence shown here is derived from an EMBL/GenBank/DDBJ whole genome shotgun (WGS) entry which is preliminary data.</text>
</comment>
<proteinExistence type="predicted"/>
<organism evidence="10 11">
    <name type="scientific">Micromonospora andamanensis</name>
    <dbReference type="NCBI Taxonomy" id="1287068"/>
    <lineage>
        <taxon>Bacteria</taxon>
        <taxon>Bacillati</taxon>
        <taxon>Actinomycetota</taxon>
        <taxon>Actinomycetes</taxon>
        <taxon>Micromonosporales</taxon>
        <taxon>Micromonosporaceae</taxon>
        <taxon>Micromonospora</taxon>
    </lineage>
</organism>
<evidence type="ECO:0000256" key="4">
    <source>
        <dbReference type="ARBA" id="ARBA00022840"/>
    </source>
</evidence>
<dbReference type="Proteomes" id="UP000647017">
    <property type="component" value="Unassembled WGS sequence"/>
</dbReference>
<evidence type="ECO:0000256" key="3">
    <source>
        <dbReference type="ARBA" id="ARBA00022741"/>
    </source>
</evidence>
<dbReference type="SMART" id="SM00382">
    <property type="entry name" value="AAA"/>
    <property type="match status" value="1"/>
</dbReference>
<feature type="domain" description="ABC transporter" evidence="9">
    <location>
        <begin position="405"/>
        <end position="639"/>
    </location>
</feature>
<dbReference type="InterPro" id="IPR036640">
    <property type="entry name" value="ABC1_TM_sf"/>
</dbReference>
<evidence type="ECO:0000256" key="6">
    <source>
        <dbReference type="ARBA" id="ARBA00023136"/>
    </source>
</evidence>
<comment type="subcellular location">
    <subcellularLocation>
        <location evidence="1">Cell membrane</location>
        <topology evidence="1">Multi-pass membrane protein</topology>
    </subcellularLocation>
</comment>
<name>A0ABQ4HTI0_9ACTN</name>
<dbReference type="PANTHER" id="PTHR24221:SF654">
    <property type="entry name" value="ATP-BINDING CASSETTE SUB-FAMILY B MEMBER 6"/>
    <property type="match status" value="1"/>
</dbReference>
<dbReference type="InterPro" id="IPR027417">
    <property type="entry name" value="P-loop_NTPase"/>
</dbReference>
<feature type="transmembrane region" description="Helical" evidence="8">
    <location>
        <begin position="180"/>
        <end position="204"/>
    </location>
</feature>
<dbReference type="SUPFAM" id="SSF52540">
    <property type="entry name" value="P-loop containing nucleoside triphosphate hydrolases"/>
    <property type="match status" value="1"/>
</dbReference>
<dbReference type="InterPro" id="IPR003439">
    <property type="entry name" value="ABC_transporter-like_ATP-bd"/>
</dbReference>
<keyword evidence="5 8" id="KW-1133">Transmembrane helix</keyword>
<protein>
    <submittedName>
        <fullName evidence="10">Multidrug ABC transporter permease</fullName>
    </submittedName>
</protein>
<feature type="region of interest" description="Disordered" evidence="7">
    <location>
        <begin position="367"/>
        <end position="401"/>
    </location>
</feature>
<feature type="transmembrane region" description="Helical" evidence="8">
    <location>
        <begin position="97"/>
        <end position="115"/>
    </location>
</feature>
<keyword evidence="2 8" id="KW-0812">Transmembrane</keyword>
<keyword evidence="6 8" id="KW-0472">Membrane</keyword>
<dbReference type="InterPro" id="IPR039421">
    <property type="entry name" value="Type_1_exporter"/>
</dbReference>
<evidence type="ECO:0000256" key="7">
    <source>
        <dbReference type="SAM" id="MobiDB-lite"/>
    </source>
</evidence>
<dbReference type="Pfam" id="PF00005">
    <property type="entry name" value="ABC_tran"/>
    <property type="match status" value="1"/>
</dbReference>
<evidence type="ECO:0000256" key="5">
    <source>
        <dbReference type="ARBA" id="ARBA00022989"/>
    </source>
</evidence>
<evidence type="ECO:0000256" key="8">
    <source>
        <dbReference type="SAM" id="Phobius"/>
    </source>
</evidence>
<feature type="transmembrane region" description="Helical" evidence="8">
    <location>
        <begin position="292"/>
        <end position="311"/>
    </location>
</feature>
<gene>
    <name evidence="10" type="ORF">Van01_21780</name>
</gene>
<evidence type="ECO:0000256" key="2">
    <source>
        <dbReference type="ARBA" id="ARBA00022692"/>
    </source>
</evidence>
<dbReference type="InterPro" id="IPR017871">
    <property type="entry name" value="ABC_transporter-like_CS"/>
</dbReference>
<evidence type="ECO:0000313" key="11">
    <source>
        <dbReference type="Proteomes" id="UP000647017"/>
    </source>
</evidence>
<dbReference type="Gene3D" id="1.20.1560.10">
    <property type="entry name" value="ABC transporter type 1, transmembrane domain"/>
    <property type="match status" value="1"/>
</dbReference>
<dbReference type="EMBL" id="BOOZ01000009">
    <property type="protein sequence ID" value="GIJ08964.1"/>
    <property type="molecule type" value="Genomic_DNA"/>
</dbReference>
<dbReference type="Gene3D" id="3.40.50.300">
    <property type="entry name" value="P-loop containing nucleotide triphosphate hydrolases"/>
    <property type="match status" value="1"/>
</dbReference>
<dbReference type="PROSITE" id="PS00211">
    <property type="entry name" value="ABC_TRANSPORTER_1"/>
    <property type="match status" value="1"/>
</dbReference>